<dbReference type="Gene3D" id="3.40.50.720">
    <property type="entry name" value="NAD(P)-binding Rossmann-like Domain"/>
    <property type="match status" value="1"/>
</dbReference>
<dbReference type="Gene3D" id="3.30.43.10">
    <property type="entry name" value="Uridine Diphospho-n-acetylenolpyruvylglucosamine Reductase, domain 2"/>
    <property type="match status" value="1"/>
</dbReference>
<dbReference type="GO" id="GO:0008762">
    <property type="term" value="F:UDP-N-acetylmuramate dehydrogenase activity"/>
    <property type="evidence" value="ECO:0007669"/>
    <property type="project" value="UniProtKB-UniRule"/>
</dbReference>
<dbReference type="GO" id="GO:0005524">
    <property type="term" value="F:ATP binding"/>
    <property type="evidence" value="ECO:0007669"/>
    <property type="project" value="UniProtKB-UniRule"/>
</dbReference>
<keyword evidence="8 20" id="KW-0285">Flavoprotein</keyword>
<feature type="domain" description="FAD-binding PCMH-type" evidence="22">
    <location>
        <begin position="483"/>
        <end position="663"/>
    </location>
</feature>
<dbReference type="Pfam" id="PF08245">
    <property type="entry name" value="Mur_ligase_M"/>
    <property type="match status" value="1"/>
</dbReference>
<dbReference type="GO" id="GO:0051301">
    <property type="term" value="P:cell division"/>
    <property type="evidence" value="ECO:0007669"/>
    <property type="project" value="UniProtKB-KW"/>
</dbReference>
<keyword evidence="16 21" id="KW-0131">Cell cycle</keyword>
<dbReference type="EC" id="1.3.1.98" evidence="20"/>
<dbReference type="InterPro" id="IPR013221">
    <property type="entry name" value="Mur_ligase_cen"/>
</dbReference>
<dbReference type="InterPro" id="IPR003170">
    <property type="entry name" value="MurB"/>
</dbReference>
<keyword evidence="14 21" id="KW-0573">Peptidoglycan synthesis</keyword>
<evidence type="ECO:0000256" key="12">
    <source>
        <dbReference type="ARBA" id="ARBA00022857"/>
    </source>
</evidence>
<organism evidence="23 24">
    <name type="scientific">Rubritalea profundi</name>
    <dbReference type="NCBI Taxonomy" id="1658618"/>
    <lineage>
        <taxon>Bacteria</taxon>
        <taxon>Pseudomonadati</taxon>
        <taxon>Verrucomicrobiota</taxon>
        <taxon>Verrucomicrobiia</taxon>
        <taxon>Verrucomicrobiales</taxon>
        <taxon>Rubritaleaceae</taxon>
        <taxon>Rubritalea</taxon>
    </lineage>
</organism>
<dbReference type="Pfam" id="PF01565">
    <property type="entry name" value="FAD_binding_4"/>
    <property type="match status" value="1"/>
</dbReference>
<feature type="active site" evidence="20">
    <location>
        <position position="746"/>
    </location>
</feature>
<comment type="catalytic activity">
    <reaction evidence="18 21">
        <text>UDP-N-acetyl-alpha-D-muramate + L-alanine + ATP = UDP-N-acetyl-alpha-D-muramoyl-L-alanine + ADP + phosphate + H(+)</text>
        <dbReference type="Rhea" id="RHEA:23372"/>
        <dbReference type="ChEBI" id="CHEBI:15378"/>
        <dbReference type="ChEBI" id="CHEBI:30616"/>
        <dbReference type="ChEBI" id="CHEBI:43474"/>
        <dbReference type="ChEBI" id="CHEBI:57972"/>
        <dbReference type="ChEBI" id="CHEBI:70757"/>
        <dbReference type="ChEBI" id="CHEBI:83898"/>
        <dbReference type="ChEBI" id="CHEBI:456216"/>
        <dbReference type="EC" id="6.3.2.8"/>
    </reaction>
</comment>
<dbReference type="InterPro" id="IPR000713">
    <property type="entry name" value="Mur_ligase_N"/>
</dbReference>
<keyword evidence="13 21" id="KW-0133">Cell shape</keyword>
<dbReference type="NCBIfam" id="TIGR01082">
    <property type="entry name" value="murC"/>
    <property type="match status" value="1"/>
</dbReference>
<keyword evidence="7 21" id="KW-0132">Cell division</keyword>
<dbReference type="HAMAP" id="MF_00037">
    <property type="entry name" value="MurB"/>
    <property type="match status" value="1"/>
</dbReference>
<evidence type="ECO:0000256" key="9">
    <source>
        <dbReference type="ARBA" id="ARBA00022741"/>
    </source>
</evidence>
<evidence type="ECO:0000313" key="23">
    <source>
        <dbReference type="EMBL" id="PQJ30307.1"/>
    </source>
</evidence>
<comment type="similarity">
    <text evidence="21">Belongs to the MurCDEF family.</text>
</comment>
<dbReference type="InterPro" id="IPR036565">
    <property type="entry name" value="Mur-like_cat_sf"/>
</dbReference>
<comment type="cofactor">
    <cofactor evidence="1 20">
        <name>FAD</name>
        <dbReference type="ChEBI" id="CHEBI:57692"/>
    </cofactor>
</comment>
<comment type="function">
    <text evidence="2 21">Cell wall formation.</text>
</comment>
<evidence type="ECO:0000256" key="16">
    <source>
        <dbReference type="ARBA" id="ARBA00023306"/>
    </source>
</evidence>
<dbReference type="GO" id="GO:0071555">
    <property type="term" value="P:cell wall organization"/>
    <property type="evidence" value="ECO:0007669"/>
    <property type="project" value="UniProtKB-KW"/>
</dbReference>
<dbReference type="NCBIfam" id="TIGR00179">
    <property type="entry name" value="murB"/>
    <property type="match status" value="1"/>
</dbReference>
<evidence type="ECO:0000256" key="17">
    <source>
        <dbReference type="ARBA" id="ARBA00023316"/>
    </source>
</evidence>
<comment type="subcellular location">
    <subcellularLocation>
        <location evidence="3 21">Cytoplasm</location>
    </subcellularLocation>
</comment>
<dbReference type="InterPro" id="IPR016169">
    <property type="entry name" value="FAD-bd_PCMH_sub2"/>
</dbReference>
<dbReference type="PANTHER" id="PTHR43445">
    <property type="entry name" value="UDP-N-ACETYLMURAMATE--L-ALANINE LIGASE-RELATED"/>
    <property type="match status" value="1"/>
</dbReference>
<evidence type="ECO:0000256" key="1">
    <source>
        <dbReference type="ARBA" id="ARBA00001974"/>
    </source>
</evidence>
<evidence type="ECO:0000256" key="3">
    <source>
        <dbReference type="ARBA" id="ARBA00004496"/>
    </source>
</evidence>
<dbReference type="InterPro" id="IPR004101">
    <property type="entry name" value="Mur_ligase_C"/>
</dbReference>
<dbReference type="OrthoDB" id="9804126at2"/>
<dbReference type="SUPFAM" id="SSF53244">
    <property type="entry name" value="MurD-like peptide ligases, peptide-binding domain"/>
    <property type="match status" value="1"/>
</dbReference>
<dbReference type="SUPFAM" id="SSF51984">
    <property type="entry name" value="MurCD N-terminal domain"/>
    <property type="match status" value="1"/>
</dbReference>
<dbReference type="GO" id="GO:0009252">
    <property type="term" value="P:peptidoglycan biosynthetic process"/>
    <property type="evidence" value="ECO:0007669"/>
    <property type="project" value="UniProtKB-UniRule"/>
</dbReference>
<evidence type="ECO:0000256" key="13">
    <source>
        <dbReference type="ARBA" id="ARBA00022960"/>
    </source>
</evidence>
<dbReference type="PANTHER" id="PTHR43445:SF3">
    <property type="entry name" value="UDP-N-ACETYLMURAMATE--L-ALANINE LIGASE"/>
    <property type="match status" value="1"/>
</dbReference>
<dbReference type="Gene3D" id="3.90.78.10">
    <property type="entry name" value="UDP-N-acetylenolpyruvoylglucosamine reductase, C-terminal domain"/>
    <property type="match status" value="1"/>
</dbReference>
<evidence type="ECO:0000256" key="8">
    <source>
        <dbReference type="ARBA" id="ARBA00022630"/>
    </source>
</evidence>
<evidence type="ECO:0000256" key="20">
    <source>
        <dbReference type="HAMAP-Rule" id="MF_00037"/>
    </source>
</evidence>
<feature type="active site" evidence="20">
    <location>
        <position position="628"/>
    </location>
</feature>
<dbReference type="NCBIfam" id="NF010480">
    <property type="entry name" value="PRK13905.1"/>
    <property type="match status" value="1"/>
</dbReference>
<evidence type="ECO:0000256" key="6">
    <source>
        <dbReference type="ARBA" id="ARBA00022598"/>
    </source>
</evidence>
<comment type="caution">
    <text evidence="23">The sequence shown here is derived from an EMBL/GenBank/DDBJ whole genome shotgun (WGS) entry which is preliminary data.</text>
</comment>
<evidence type="ECO:0000256" key="2">
    <source>
        <dbReference type="ARBA" id="ARBA00003921"/>
    </source>
</evidence>
<evidence type="ECO:0000256" key="5">
    <source>
        <dbReference type="ARBA" id="ARBA00022490"/>
    </source>
</evidence>
<keyword evidence="5 21" id="KW-0963">Cytoplasm</keyword>
<keyword evidence="10 20" id="KW-0274">FAD</keyword>
<dbReference type="GO" id="GO:0008763">
    <property type="term" value="F:UDP-N-acetylmuramate-L-alanine ligase activity"/>
    <property type="evidence" value="ECO:0007669"/>
    <property type="project" value="UniProtKB-UniRule"/>
</dbReference>
<keyword evidence="17 21" id="KW-0961">Cell wall biogenesis/degradation</keyword>
<evidence type="ECO:0000313" key="24">
    <source>
        <dbReference type="Proteomes" id="UP000239907"/>
    </source>
</evidence>
<dbReference type="Gene3D" id="3.30.465.10">
    <property type="match status" value="1"/>
</dbReference>
<keyword evidence="15 20" id="KW-0560">Oxidoreductase</keyword>
<comment type="similarity">
    <text evidence="20">Belongs to the MurB family.</text>
</comment>
<evidence type="ECO:0000256" key="7">
    <source>
        <dbReference type="ARBA" id="ARBA00022618"/>
    </source>
</evidence>
<dbReference type="Pfam" id="PF02875">
    <property type="entry name" value="Mur_ligase_C"/>
    <property type="match status" value="1"/>
</dbReference>
<evidence type="ECO:0000256" key="14">
    <source>
        <dbReference type="ARBA" id="ARBA00022984"/>
    </source>
</evidence>
<dbReference type="InterPro" id="IPR016166">
    <property type="entry name" value="FAD-bd_PCMH"/>
</dbReference>
<evidence type="ECO:0000256" key="4">
    <source>
        <dbReference type="ARBA" id="ARBA00004752"/>
    </source>
</evidence>
<evidence type="ECO:0000256" key="18">
    <source>
        <dbReference type="ARBA" id="ARBA00047833"/>
    </source>
</evidence>
<proteinExistence type="inferred from homology"/>
<dbReference type="Gene3D" id="3.40.1190.10">
    <property type="entry name" value="Mur-like, catalytic domain"/>
    <property type="match status" value="1"/>
</dbReference>
<evidence type="ECO:0000256" key="10">
    <source>
        <dbReference type="ARBA" id="ARBA00022827"/>
    </source>
</evidence>
<dbReference type="SUPFAM" id="SSF56176">
    <property type="entry name" value="FAD-binding/transporter-associated domain-like"/>
    <property type="match status" value="1"/>
</dbReference>
<keyword evidence="9 21" id="KW-0547">Nucleotide-binding</keyword>
<dbReference type="Gene3D" id="3.90.190.20">
    <property type="entry name" value="Mur ligase, C-terminal domain"/>
    <property type="match status" value="1"/>
</dbReference>
<keyword evidence="12 20" id="KW-0521">NADP</keyword>
<dbReference type="InterPro" id="IPR016167">
    <property type="entry name" value="FAD-bd_PCMH_sub1"/>
</dbReference>
<feature type="binding site" evidence="21">
    <location>
        <begin position="113"/>
        <end position="119"/>
    </location>
    <ligand>
        <name>ATP</name>
        <dbReference type="ChEBI" id="CHEBI:30616"/>
    </ligand>
</feature>
<comment type="pathway">
    <text evidence="4 21">Cell wall biogenesis; peptidoglycan biosynthesis.</text>
</comment>
<name>A0A2S7U6Z0_9BACT</name>
<dbReference type="InterPro" id="IPR036615">
    <property type="entry name" value="Mur_ligase_C_dom_sf"/>
</dbReference>
<dbReference type="InterPro" id="IPR011601">
    <property type="entry name" value="MurB_C"/>
</dbReference>
<dbReference type="UniPathway" id="UPA00219"/>
<dbReference type="GO" id="GO:0008360">
    <property type="term" value="P:regulation of cell shape"/>
    <property type="evidence" value="ECO:0007669"/>
    <property type="project" value="UniProtKB-KW"/>
</dbReference>
<dbReference type="SUPFAM" id="SSF53623">
    <property type="entry name" value="MurD-like peptide ligases, catalytic domain"/>
    <property type="match status" value="1"/>
</dbReference>
<dbReference type="Pfam" id="PF02873">
    <property type="entry name" value="MurB_C"/>
    <property type="match status" value="1"/>
</dbReference>
<gene>
    <name evidence="21" type="primary">murC</name>
    <name evidence="20" type="synonym">murB</name>
    <name evidence="23" type="ORF">BSZ32_08815</name>
</gene>
<evidence type="ECO:0000256" key="11">
    <source>
        <dbReference type="ARBA" id="ARBA00022840"/>
    </source>
</evidence>
<evidence type="ECO:0000256" key="19">
    <source>
        <dbReference type="ARBA" id="ARBA00048914"/>
    </source>
</evidence>
<dbReference type="EMBL" id="MQWA01000001">
    <property type="protein sequence ID" value="PQJ30307.1"/>
    <property type="molecule type" value="Genomic_DNA"/>
</dbReference>
<dbReference type="InterPro" id="IPR050061">
    <property type="entry name" value="MurCDEF_pg_biosynth"/>
</dbReference>
<dbReference type="SUPFAM" id="SSF56194">
    <property type="entry name" value="Uridine diphospho-N-Acetylenolpyruvylglucosamine reductase, MurB, C-terminal domain"/>
    <property type="match status" value="1"/>
</dbReference>
<dbReference type="PROSITE" id="PS51387">
    <property type="entry name" value="FAD_PCMH"/>
    <property type="match status" value="1"/>
</dbReference>
<dbReference type="InterPro" id="IPR006094">
    <property type="entry name" value="Oxid_FAD_bind_N"/>
</dbReference>
<evidence type="ECO:0000256" key="15">
    <source>
        <dbReference type="ARBA" id="ARBA00023002"/>
    </source>
</evidence>
<dbReference type="Pfam" id="PF01225">
    <property type="entry name" value="Mur_ligase"/>
    <property type="match status" value="1"/>
</dbReference>
<reference evidence="23 24" key="1">
    <citation type="submission" date="2016-12" db="EMBL/GenBank/DDBJ databases">
        <title>Study of bacterial adaptation to deep sea.</title>
        <authorList>
            <person name="Song J."/>
            <person name="Yoshizawa S."/>
            <person name="Kogure K."/>
        </authorList>
    </citation>
    <scope>NUCLEOTIDE SEQUENCE [LARGE SCALE GENOMIC DNA]</scope>
    <source>
        <strain evidence="23 24">SAORIC-165</strain>
    </source>
</reference>
<dbReference type="InterPro" id="IPR036635">
    <property type="entry name" value="MurB_C_sf"/>
</dbReference>
<feature type="active site" description="Proton donor" evidence="20">
    <location>
        <position position="676"/>
    </location>
</feature>
<dbReference type="GO" id="GO:0005737">
    <property type="term" value="C:cytoplasm"/>
    <property type="evidence" value="ECO:0007669"/>
    <property type="project" value="UniProtKB-SubCell"/>
</dbReference>
<dbReference type="InterPro" id="IPR005758">
    <property type="entry name" value="UDP-N-AcMur_Ala_ligase_MurC"/>
</dbReference>
<sequence>MQPDVPMRVHLIGVAGSGMSGLASLLLGMGHNVSGCDRVTSAETERLQRAGLAFSSPHNAHSVADADVVVYSSAIRDENVALAAARESGIPTVRRAECLAAILATKDGIVISGTHGKTTTSAMSAHVLRRGAVHPSHYVGAEIPVLGANAHWDERGELMVAEGDESDGTLALYQPKHAVVLNVEEEHLDFYSGINHIKQVFTTLLDRTSGCVIYCGECPVATELCGSRENSISYGWSDADYVAENIKEQGGTIAFDVIHQGENLGRVELGVPGRHNALNALASIALAAVCGVSFNDASRALATFAGARRRFETKYLSSRLRVIDDYGHHPTELAATLQTARSLNPKRIVVLFQPHRFSRTQKLADDFGRVLQAADRVFVTDVYPASELPIDGVSGQTIVDAMKAHGNIQAEVVGSVQQAHYAVGNALKEGDMLITLGAGNVHEAGTKISRDQVVLEDILGECGEGNAKVHLYELMRKHTTMLVGGPAQFWVEPLTHNCFARVVRYCRERGIPVRVLGRGSNLLVRDGGIRGVVIHPSKGVFGEVVVEGDTIIAGAGVRFKKLASVAQKAGLTGFEWMEGIPGNVGGGLRMNAGAMGTETFDQVVEVTFLDEDGEIRTRNRDEIKAFYRNVPELRRSFALSARFIGSASNHGTIQQKMETSMGKRRSSQPLAASAGCIFKNPELMPAGMLVDTLGFKDSSVGKARVSLEHGNFIVNDGKASAQDVLGLIDQIRTKAKQEKSVELETEVQIIGEDTFLF</sequence>
<dbReference type="Proteomes" id="UP000239907">
    <property type="component" value="Unassembled WGS sequence"/>
</dbReference>
<comment type="catalytic activity">
    <reaction evidence="19 20">
        <text>UDP-N-acetyl-alpha-D-muramate + NADP(+) = UDP-N-acetyl-3-O-(1-carboxyvinyl)-alpha-D-glucosamine + NADPH + H(+)</text>
        <dbReference type="Rhea" id="RHEA:12248"/>
        <dbReference type="ChEBI" id="CHEBI:15378"/>
        <dbReference type="ChEBI" id="CHEBI:57783"/>
        <dbReference type="ChEBI" id="CHEBI:58349"/>
        <dbReference type="ChEBI" id="CHEBI:68483"/>
        <dbReference type="ChEBI" id="CHEBI:70757"/>
        <dbReference type="EC" id="1.3.1.98"/>
    </reaction>
</comment>
<dbReference type="AlphaFoldDB" id="A0A2S7U6Z0"/>
<evidence type="ECO:0000256" key="21">
    <source>
        <dbReference type="HAMAP-Rule" id="MF_00046"/>
    </source>
</evidence>
<protein>
    <recommendedName>
        <fullName evidence="20 21">Multifunctional fusion protein</fullName>
    </recommendedName>
    <domain>
        <recommendedName>
            <fullName evidence="20">UDP-N-acetylenolpyruvoylglucosamine reductase</fullName>
            <ecNumber evidence="20">1.3.1.98</ecNumber>
        </recommendedName>
        <alternativeName>
            <fullName evidence="20">UDP-N-acetylmuramate dehydrogenase</fullName>
        </alternativeName>
    </domain>
    <domain>
        <recommendedName>
            <fullName evidence="21">UDP-N-acetylmuramate--L-alanine ligase</fullName>
            <ecNumber evidence="21">6.3.2.8</ecNumber>
        </recommendedName>
        <alternativeName>
            <fullName evidence="21">UDP-N-acetylmuramoyl-L-alanine synthetase</fullName>
        </alternativeName>
    </domain>
</protein>
<keyword evidence="11 21" id="KW-0067">ATP-binding</keyword>
<keyword evidence="24" id="KW-1185">Reference proteome</keyword>
<dbReference type="InterPro" id="IPR036318">
    <property type="entry name" value="FAD-bd_PCMH-like_sf"/>
</dbReference>
<keyword evidence="6 21" id="KW-0436">Ligase</keyword>
<dbReference type="EC" id="6.3.2.8" evidence="21"/>
<dbReference type="HAMAP" id="MF_00046">
    <property type="entry name" value="MurC"/>
    <property type="match status" value="1"/>
</dbReference>
<dbReference type="GO" id="GO:0071949">
    <property type="term" value="F:FAD binding"/>
    <property type="evidence" value="ECO:0007669"/>
    <property type="project" value="InterPro"/>
</dbReference>
<accession>A0A2S7U6Z0</accession>
<evidence type="ECO:0000259" key="22">
    <source>
        <dbReference type="PROSITE" id="PS51387"/>
    </source>
</evidence>